<gene>
    <name evidence="4" type="ORF">AB205_0012440</name>
</gene>
<evidence type="ECO:0000256" key="1">
    <source>
        <dbReference type="ARBA" id="ARBA00022574"/>
    </source>
</evidence>
<dbReference type="InterPro" id="IPR031570">
    <property type="entry name" value="NBEA/BDCP_DUF4704"/>
</dbReference>
<dbReference type="PANTHER" id="PTHR13743">
    <property type="entry name" value="BEIGE/BEACH-RELATED"/>
    <property type="match status" value="1"/>
</dbReference>
<keyword evidence="5" id="KW-1185">Reference proteome</keyword>
<dbReference type="OrthoDB" id="26681at2759"/>
<evidence type="ECO:0000259" key="3">
    <source>
        <dbReference type="Pfam" id="PF15787"/>
    </source>
</evidence>
<feature type="compositionally biased region" description="Low complexity" evidence="2">
    <location>
        <begin position="318"/>
        <end position="327"/>
    </location>
</feature>
<dbReference type="GO" id="GO:0005829">
    <property type="term" value="C:cytosol"/>
    <property type="evidence" value="ECO:0007669"/>
    <property type="project" value="TreeGrafter"/>
</dbReference>
<feature type="region of interest" description="Disordered" evidence="2">
    <location>
        <begin position="244"/>
        <end position="273"/>
    </location>
</feature>
<dbReference type="GO" id="GO:0008104">
    <property type="term" value="P:intracellular protein localization"/>
    <property type="evidence" value="ECO:0007669"/>
    <property type="project" value="TreeGrafter"/>
</dbReference>
<dbReference type="EMBL" id="KV948649">
    <property type="protein sequence ID" value="PIO26152.1"/>
    <property type="molecule type" value="Genomic_DNA"/>
</dbReference>
<reference evidence="5" key="1">
    <citation type="journal article" date="2017" name="Nat. Commun.">
        <title>The North American bullfrog draft genome provides insight into hormonal regulation of long noncoding RNA.</title>
        <authorList>
            <person name="Hammond S.A."/>
            <person name="Warren R.L."/>
            <person name="Vandervalk B.P."/>
            <person name="Kucuk E."/>
            <person name="Khan H."/>
            <person name="Gibb E.A."/>
            <person name="Pandoh P."/>
            <person name="Kirk H."/>
            <person name="Zhao Y."/>
            <person name="Jones M."/>
            <person name="Mungall A.J."/>
            <person name="Coope R."/>
            <person name="Pleasance S."/>
            <person name="Moore R.A."/>
            <person name="Holt R.A."/>
            <person name="Round J.M."/>
            <person name="Ohora S."/>
            <person name="Walle B.V."/>
            <person name="Veldhoen N."/>
            <person name="Helbing C.C."/>
            <person name="Birol I."/>
        </authorList>
    </citation>
    <scope>NUCLEOTIDE SEQUENCE [LARGE SCALE GENOMIC DNA]</scope>
</reference>
<feature type="region of interest" description="Disordered" evidence="2">
    <location>
        <begin position="318"/>
        <end position="346"/>
    </location>
</feature>
<dbReference type="InterPro" id="IPR050865">
    <property type="entry name" value="BEACH_Domain"/>
</dbReference>
<sequence>MLKNFIQHHPVNQESLLQCHGPAIIGALLQKVPPLVLDMNVLMASQMLMDQISKEGHPNLLHHLYQHILFDFRIWCNSDFAVRLGFLYDLGSLCSHSYLFNLNNRCPLQILYKLIKYEKVNDRLKHRLKLKDIGYQGLISFLNDVPVSMLLIRCLSEQVLGSDLTPNYRDLLAVVYLSHRAELSVKLDVCRKLFHLIYSQQDIVRQLAKQPGWQDLLTKLYIKESYETRPRFLSSPLYGGTRCPLKRMGSSKDSESGSCKEGNNGTHGSVDNADADAVFPVGFEASDMDFSEGFSDHSLSPAAKEKPFHAYNFKSFDSSDQASHSSSNLVDLPGSEEVSCSDGPPYDNIYQPLSPFSMSPFDLRLDLGSSSSAATMESGNQTPVSQPGTPSPLETFKPFPGMRVRKSSSLSNVLDENSYQETLPSDTISNTSNPQTPEEELCNLLTNIIFSVTWRGVEGSEDAAWKERGQVFSVLTKLGSACELPAGDDAGVSFYRH</sequence>
<proteinExistence type="predicted"/>
<evidence type="ECO:0000256" key="2">
    <source>
        <dbReference type="SAM" id="MobiDB-lite"/>
    </source>
</evidence>
<keyword evidence="1" id="KW-0853">WD repeat</keyword>
<evidence type="ECO:0000313" key="4">
    <source>
        <dbReference type="EMBL" id="PIO26152.1"/>
    </source>
</evidence>
<dbReference type="AlphaFoldDB" id="A0A2G9RE18"/>
<name>A0A2G9RE18_AQUCT</name>
<feature type="region of interest" description="Disordered" evidence="2">
    <location>
        <begin position="372"/>
        <end position="399"/>
    </location>
</feature>
<dbReference type="PANTHER" id="PTHR13743:SF111">
    <property type="entry name" value="NEUROBEACHIN-LIKE PROTEIN 2"/>
    <property type="match status" value="1"/>
</dbReference>
<evidence type="ECO:0000313" key="5">
    <source>
        <dbReference type="Proteomes" id="UP000228934"/>
    </source>
</evidence>
<organism evidence="4 5">
    <name type="scientific">Aquarana catesbeiana</name>
    <name type="common">American bullfrog</name>
    <name type="synonym">Rana catesbeiana</name>
    <dbReference type="NCBI Taxonomy" id="8400"/>
    <lineage>
        <taxon>Eukaryota</taxon>
        <taxon>Metazoa</taxon>
        <taxon>Chordata</taxon>
        <taxon>Craniata</taxon>
        <taxon>Vertebrata</taxon>
        <taxon>Euteleostomi</taxon>
        <taxon>Amphibia</taxon>
        <taxon>Batrachia</taxon>
        <taxon>Anura</taxon>
        <taxon>Neobatrachia</taxon>
        <taxon>Ranoidea</taxon>
        <taxon>Ranidae</taxon>
        <taxon>Aquarana</taxon>
    </lineage>
</organism>
<feature type="domain" description="DUF4704" evidence="3">
    <location>
        <begin position="2"/>
        <end position="85"/>
    </location>
</feature>
<feature type="region of interest" description="Disordered" evidence="2">
    <location>
        <begin position="417"/>
        <end position="437"/>
    </location>
</feature>
<protein>
    <recommendedName>
        <fullName evidence="3">DUF4704 domain-containing protein</fullName>
    </recommendedName>
</protein>
<feature type="compositionally biased region" description="Polar residues" evidence="2">
    <location>
        <begin position="372"/>
        <end position="388"/>
    </location>
</feature>
<dbReference type="GO" id="GO:0019901">
    <property type="term" value="F:protein kinase binding"/>
    <property type="evidence" value="ECO:0007669"/>
    <property type="project" value="TreeGrafter"/>
</dbReference>
<accession>A0A2G9RE18</accession>
<dbReference type="Pfam" id="PF15787">
    <property type="entry name" value="DUF4704"/>
    <property type="match status" value="1"/>
</dbReference>
<feature type="non-terminal residue" evidence="4">
    <location>
        <position position="497"/>
    </location>
</feature>
<feature type="compositionally biased region" description="Polar residues" evidence="2">
    <location>
        <begin position="417"/>
        <end position="436"/>
    </location>
</feature>
<dbReference type="GO" id="GO:0016020">
    <property type="term" value="C:membrane"/>
    <property type="evidence" value="ECO:0007669"/>
    <property type="project" value="TreeGrafter"/>
</dbReference>
<dbReference type="Proteomes" id="UP000228934">
    <property type="component" value="Unassembled WGS sequence"/>
</dbReference>